<evidence type="ECO:0008006" key="11">
    <source>
        <dbReference type="Google" id="ProtNLM"/>
    </source>
</evidence>
<dbReference type="GO" id="GO:0005576">
    <property type="term" value="C:extracellular region"/>
    <property type="evidence" value="ECO:0007669"/>
    <property type="project" value="InterPro"/>
</dbReference>
<dbReference type="SMART" id="SM00214">
    <property type="entry name" value="VWC"/>
    <property type="match status" value="6"/>
</dbReference>
<evidence type="ECO:0000313" key="9">
    <source>
        <dbReference type="Ensembl" id="ENSGMOP00000032179.1"/>
    </source>
</evidence>
<feature type="domain" description="Antistasin-like" evidence="7">
    <location>
        <begin position="467"/>
        <end position="495"/>
    </location>
</feature>
<dbReference type="SUPFAM" id="SSF57603">
    <property type="entry name" value="FnI-like domain"/>
    <property type="match status" value="6"/>
</dbReference>
<evidence type="ECO:0000256" key="5">
    <source>
        <dbReference type="SAM" id="SignalP"/>
    </source>
</evidence>
<dbReference type="InterPro" id="IPR011061">
    <property type="entry name" value="Hirudin/antistatin"/>
</dbReference>
<dbReference type="PANTHER" id="PTHR46439">
    <property type="entry name" value="CYSTEINE-RICH MOTOR NEURON 1 PROTEIN"/>
    <property type="match status" value="1"/>
</dbReference>
<feature type="domain" description="Antistasin-like" evidence="7">
    <location>
        <begin position="536"/>
        <end position="561"/>
    </location>
</feature>
<feature type="domain" description="VWFC" evidence="6">
    <location>
        <begin position="332"/>
        <end position="389"/>
    </location>
</feature>
<dbReference type="InterPro" id="IPR009030">
    <property type="entry name" value="Growth_fac_rcpt_cys_sf"/>
</dbReference>
<dbReference type="SUPFAM" id="SSF57184">
    <property type="entry name" value="Growth factor receptor domain"/>
    <property type="match status" value="1"/>
</dbReference>
<feature type="domain" description="VWFC" evidence="6">
    <location>
        <begin position="399"/>
        <end position="455"/>
    </location>
</feature>
<dbReference type="OMA" id="FNNVEYH"/>
<dbReference type="Ensembl" id="ENSGMOT00000033450.1">
    <property type="protein sequence ID" value="ENSGMOP00000032179.1"/>
    <property type="gene ID" value="ENSGMOG00000035266.1"/>
</dbReference>
<dbReference type="Pfam" id="PF02822">
    <property type="entry name" value="Antistasin"/>
    <property type="match status" value="3"/>
</dbReference>
<dbReference type="InterPro" id="IPR000867">
    <property type="entry name" value="IGFBP-like"/>
</dbReference>
<feature type="domain" description="IGFBP N-terminal" evidence="8">
    <location>
        <begin position="28"/>
        <end position="109"/>
    </location>
</feature>
<evidence type="ECO:0000259" key="8">
    <source>
        <dbReference type="PROSITE" id="PS51323"/>
    </source>
</evidence>
<evidence type="ECO:0000256" key="3">
    <source>
        <dbReference type="ARBA" id="ARBA00023157"/>
    </source>
</evidence>
<dbReference type="GeneTree" id="ENSGT00940000164910"/>
<dbReference type="Gene3D" id="2.10.22.10">
    <property type="entry name" value="Antistasin, domain 1"/>
    <property type="match status" value="3"/>
</dbReference>
<accession>A0A8C5FF70</accession>
<evidence type="ECO:0000256" key="1">
    <source>
        <dbReference type="ARBA" id="ARBA00022729"/>
    </source>
</evidence>
<keyword evidence="1 5" id="KW-0732">Signal</keyword>
<dbReference type="InterPro" id="IPR004094">
    <property type="entry name" value="Antistasin-like"/>
</dbReference>
<dbReference type="GO" id="GO:0005886">
    <property type="term" value="C:plasma membrane"/>
    <property type="evidence" value="ECO:0007669"/>
    <property type="project" value="TreeGrafter"/>
</dbReference>
<dbReference type="Gene3D" id="4.10.40.20">
    <property type="match status" value="1"/>
</dbReference>
<dbReference type="SUPFAM" id="SSF57262">
    <property type="entry name" value="Leech antihemostatic proteins"/>
    <property type="match status" value="2"/>
</dbReference>
<dbReference type="PROSITE" id="PS01208">
    <property type="entry name" value="VWFC_1"/>
    <property type="match status" value="5"/>
</dbReference>
<reference evidence="9" key="1">
    <citation type="submission" date="2025-08" db="UniProtKB">
        <authorList>
            <consortium name="Ensembl"/>
        </authorList>
    </citation>
    <scope>IDENTIFICATION</scope>
</reference>
<dbReference type="Gene3D" id="6.20.200.20">
    <property type="match status" value="5"/>
</dbReference>
<evidence type="ECO:0000259" key="6">
    <source>
        <dbReference type="PROSITE" id="PS50184"/>
    </source>
</evidence>
<dbReference type="PROSITE" id="PS51252">
    <property type="entry name" value="ANTISTASIN"/>
    <property type="match status" value="3"/>
</dbReference>
<dbReference type="PROSITE" id="PS51323">
    <property type="entry name" value="IGFBP_N_2"/>
    <property type="match status" value="1"/>
</dbReference>
<evidence type="ECO:0000256" key="2">
    <source>
        <dbReference type="ARBA" id="ARBA00022737"/>
    </source>
</evidence>
<feature type="domain" description="VWFC" evidence="6">
    <location>
        <begin position="725"/>
        <end position="784"/>
    </location>
</feature>
<evidence type="ECO:0000313" key="10">
    <source>
        <dbReference type="Proteomes" id="UP000694546"/>
    </source>
</evidence>
<feature type="compositionally biased region" description="Basic and acidic residues" evidence="4">
    <location>
        <begin position="867"/>
        <end position="884"/>
    </location>
</feature>
<dbReference type="Pfam" id="PF19442">
    <property type="entry name" value="CRIM1_C"/>
    <property type="match status" value="1"/>
</dbReference>
<feature type="signal peptide" evidence="5">
    <location>
        <begin position="1"/>
        <end position="29"/>
    </location>
</feature>
<dbReference type="InterPro" id="IPR045813">
    <property type="entry name" value="CRIM1_C"/>
</dbReference>
<keyword evidence="3" id="KW-1015">Disulfide bond</keyword>
<dbReference type="Pfam" id="PF00093">
    <property type="entry name" value="VWC"/>
    <property type="match status" value="1"/>
</dbReference>
<keyword evidence="10" id="KW-1185">Reference proteome</keyword>
<dbReference type="GO" id="GO:0004867">
    <property type="term" value="F:serine-type endopeptidase inhibitor activity"/>
    <property type="evidence" value="ECO:0007669"/>
    <property type="project" value="InterPro"/>
</dbReference>
<feature type="region of interest" description="Disordered" evidence="4">
    <location>
        <begin position="866"/>
        <end position="897"/>
    </location>
</feature>
<keyword evidence="2" id="KW-0677">Repeat</keyword>
<dbReference type="SMART" id="SM00121">
    <property type="entry name" value="IB"/>
    <property type="match status" value="1"/>
</dbReference>
<dbReference type="InterPro" id="IPR001007">
    <property type="entry name" value="VWF_dom"/>
</dbReference>
<dbReference type="Pfam" id="PF23334">
    <property type="entry name" value="VWC2L_2nd"/>
    <property type="match status" value="4"/>
</dbReference>
<organism evidence="9 10">
    <name type="scientific">Gadus morhua</name>
    <name type="common">Atlantic cod</name>
    <dbReference type="NCBI Taxonomy" id="8049"/>
    <lineage>
        <taxon>Eukaryota</taxon>
        <taxon>Metazoa</taxon>
        <taxon>Chordata</taxon>
        <taxon>Craniata</taxon>
        <taxon>Vertebrata</taxon>
        <taxon>Euteleostomi</taxon>
        <taxon>Actinopterygii</taxon>
        <taxon>Neopterygii</taxon>
        <taxon>Teleostei</taxon>
        <taxon>Neoteleostei</taxon>
        <taxon>Acanthomorphata</taxon>
        <taxon>Zeiogadaria</taxon>
        <taxon>Gadariae</taxon>
        <taxon>Gadiformes</taxon>
        <taxon>Gadoidei</taxon>
        <taxon>Gadidae</taxon>
        <taxon>Gadus</taxon>
    </lineage>
</organism>
<protein>
    <recommendedName>
        <fullName evidence="11">Cysteine-rich motor neuron 1 protein</fullName>
    </recommendedName>
</protein>
<feature type="domain" description="VWFC" evidence="6">
    <location>
        <begin position="660"/>
        <end position="718"/>
    </location>
</feature>
<feature type="chain" id="PRO_5046529732" description="Cysteine-rich motor neuron 1 protein" evidence="5">
    <location>
        <begin position="30"/>
        <end position="991"/>
    </location>
</feature>
<dbReference type="Pfam" id="PF00219">
    <property type="entry name" value="IGFBP"/>
    <property type="match status" value="1"/>
</dbReference>
<dbReference type="PROSITE" id="PS50184">
    <property type="entry name" value="VWFC_2"/>
    <property type="match status" value="5"/>
</dbReference>
<feature type="region of interest" description="Disordered" evidence="4">
    <location>
        <begin position="928"/>
        <end position="956"/>
    </location>
</feature>
<dbReference type="InterPro" id="IPR052624">
    <property type="entry name" value="CRIM1"/>
</dbReference>
<reference evidence="9" key="2">
    <citation type="submission" date="2025-09" db="UniProtKB">
        <authorList>
            <consortium name="Ensembl"/>
        </authorList>
    </citation>
    <scope>IDENTIFICATION</scope>
</reference>
<dbReference type="Proteomes" id="UP000694546">
    <property type="component" value="Chromosome 5"/>
</dbReference>
<sequence length="991" mass="106929">MSVLPSRTTYFAPLFVVCWFIFASTVTQALLCLPCDQSKCEELPVGACKGSVVPGICGCCRVCARQRNESCGGVFGLHGTCDRGLRCVIRPPENGDGITQHEVGVCEDEDWEEGQLLGFEPCSENLITGCNIQDGRCVCHALRTCANPFQFPSLDSCKTALRQIEDSRPDCSKARCEVQFSPRCPEDSVLIEGYAPAGQCCPLPSRCVCRPSGCLRKLCQPGHLTILITKATGRPGECCDLYECKPVYSVDCSAVECPLVQQGNCPLDSYETQVRLTADGCCTLPTRCECLPTGSCVVPSCPPGTYPQMVANGNGTPGSCCDHYQCVNDTKSVCLFGGVEREEGELFQLDGCRFCRCKGGVANCYHAQCGKLRCTRQYTPPGECCPVCEDPIFPALSAAGCYVNGRIVGHGEHWREDDCTFCQCVAGERRCVAAACAHNCLSPVKVPGECCPVCEEPSYITMAPPTCPEENCLLSESDCRYGYPTDSRGCLACRCQTREEHCSALISGCSVKCVFGRQTDADGCETCQCRPHHRRCKILVCDRACPFGYHKNRHGCDTCRCKKCPEVPCDLSCTMGFETDTLGCLRCVCRGGVSSEAPSGGKAVCLSMDGLHHDDGESWHDGCRDCYCHGDREMCSLISCPTPPYRSPPRPWGGVPADSSVCVSPGGELFSGGEVWNMDPCSQCTCRRGQTLCESEACPPLLCQRPIRSHDSCCPHCPGSGGAGSLCHSAGGGDMFLPGESWKPDSCTSCMCAAGAIGCFTETCPPTFCQRPLLKKGQCCPYCLDSPTQPNVPAGAAACHFNGRQYSDEERWDIDACTHCYCLAGQTLCSTVSCPAQAAPCDKPLAKEGSCCPICLETFSPTNVPIEKTDLTGERKPGAWDHPSHSPNDLPRFRGTAHTHTNPVLTFVLLLTRRAQCLNNRLFSGLGPRSGLASPSSPEDQALSPPARPGQNNHPRVLRIAEPEPRFSGYYSMKASNLNNNLNQDAFYSTP</sequence>
<feature type="domain" description="VWFC" evidence="6">
    <location>
        <begin position="797"/>
        <end position="856"/>
    </location>
</feature>
<proteinExistence type="predicted"/>
<dbReference type="PANTHER" id="PTHR46439:SF1">
    <property type="entry name" value="CYSTEINE-RICH MOTOR NEURON 1 PROTEIN"/>
    <property type="match status" value="1"/>
</dbReference>
<feature type="domain" description="Antistasin-like" evidence="7">
    <location>
        <begin position="502"/>
        <end position="529"/>
    </location>
</feature>
<evidence type="ECO:0000256" key="4">
    <source>
        <dbReference type="SAM" id="MobiDB-lite"/>
    </source>
</evidence>
<dbReference type="AlphaFoldDB" id="A0A8C5FF70"/>
<name>A0A8C5FF70_GADMO</name>
<evidence type="ECO:0000259" key="7">
    <source>
        <dbReference type="PROSITE" id="PS51252"/>
    </source>
</evidence>